<proteinExistence type="predicted"/>
<protein>
    <submittedName>
        <fullName evidence="1">Uncharacterized protein</fullName>
    </submittedName>
</protein>
<dbReference type="Proteomes" id="UP000193498">
    <property type="component" value="Unassembled WGS sequence"/>
</dbReference>
<dbReference type="AlphaFoldDB" id="A0A1Y1XIC5"/>
<comment type="caution">
    <text evidence="1">The sequence shown here is derived from an EMBL/GenBank/DDBJ whole genome shotgun (WGS) entry which is preliminary data.</text>
</comment>
<accession>A0A1Y1XIC5</accession>
<evidence type="ECO:0000313" key="1">
    <source>
        <dbReference type="EMBL" id="ORX85509.1"/>
    </source>
</evidence>
<keyword evidence="2" id="KW-1185">Reference proteome</keyword>
<sequence length="160" mass="17788">MGARAVHVGISRYTFQGVKYITISWDLSNYTQCITGLERYIGFGCRLIIPSFAWFDFDTVCTLIPNSETYTSCDTAVRVFGQEKSAMSNLISTYNPGNGYSSSTSVTRNGIAALIRKECKQQNLNAQRYVCRSVDPTAIVTAECKRQTTNAGRKHCVLRA</sequence>
<evidence type="ECO:0000313" key="2">
    <source>
        <dbReference type="Proteomes" id="UP000193498"/>
    </source>
</evidence>
<dbReference type="InParanoid" id="A0A1Y1XIC5"/>
<reference evidence="1 2" key="1">
    <citation type="submission" date="2016-07" db="EMBL/GenBank/DDBJ databases">
        <title>Pervasive Adenine N6-methylation of Active Genes in Fungi.</title>
        <authorList>
            <consortium name="DOE Joint Genome Institute"/>
            <person name="Mondo S.J."/>
            <person name="Dannebaum R.O."/>
            <person name="Kuo R.C."/>
            <person name="Labutti K."/>
            <person name="Haridas S."/>
            <person name="Kuo A."/>
            <person name="Salamov A."/>
            <person name="Ahrendt S.R."/>
            <person name="Lipzen A."/>
            <person name="Sullivan W."/>
            <person name="Andreopoulos W.B."/>
            <person name="Clum A."/>
            <person name="Lindquist E."/>
            <person name="Daum C."/>
            <person name="Ramamoorthy G.K."/>
            <person name="Gryganskyi A."/>
            <person name="Culley D."/>
            <person name="Magnuson J.K."/>
            <person name="James T.Y."/>
            <person name="O'Malley M.A."/>
            <person name="Stajich J.E."/>
            <person name="Spatafora J.W."/>
            <person name="Visel A."/>
            <person name="Grigoriev I.V."/>
        </authorList>
    </citation>
    <scope>NUCLEOTIDE SEQUENCE [LARGE SCALE GENOMIC DNA]</scope>
    <source>
        <strain evidence="1 2">CBS 931.73</strain>
    </source>
</reference>
<gene>
    <name evidence="1" type="ORF">K493DRAFT_307255</name>
</gene>
<organism evidence="1 2">
    <name type="scientific">Basidiobolus meristosporus CBS 931.73</name>
    <dbReference type="NCBI Taxonomy" id="1314790"/>
    <lineage>
        <taxon>Eukaryota</taxon>
        <taxon>Fungi</taxon>
        <taxon>Fungi incertae sedis</taxon>
        <taxon>Zoopagomycota</taxon>
        <taxon>Entomophthoromycotina</taxon>
        <taxon>Basidiobolomycetes</taxon>
        <taxon>Basidiobolales</taxon>
        <taxon>Basidiobolaceae</taxon>
        <taxon>Basidiobolus</taxon>
    </lineage>
</organism>
<dbReference type="EMBL" id="MCFE01000589">
    <property type="protein sequence ID" value="ORX85509.1"/>
    <property type="molecule type" value="Genomic_DNA"/>
</dbReference>
<name>A0A1Y1XIC5_9FUNG</name>